<feature type="region of interest" description="Disordered" evidence="1">
    <location>
        <begin position="228"/>
        <end position="271"/>
    </location>
</feature>
<organism evidence="3 4">
    <name type="scientific">Tulasnella calospora MUT 4182</name>
    <dbReference type="NCBI Taxonomy" id="1051891"/>
    <lineage>
        <taxon>Eukaryota</taxon>
        <taxon>Fungi</taxon>
        <taxon>Dikarya</taxon>
        <taxon>Basidiomycota</taxon>
        <taxon>Agaricomycotina</taxon>
        <taxon>Agaricomycetes</taxon>
        <taxon>Cantharellales</taxon>
        <taxon>Tulasnellaceae</taxon>
        <taxon>Tulasnella</taxon>
    </lineage>
</organism>
<dbReference type="AlphaFoldDB" id="A0A0C3KRN0"/>
<evidence type="ECO:0000313" key="4">
    <source>
        <dbReference type="Proteomes" id="UP000054248"/>
    </source>
</evidence>
<feature type="domain" description="SPIN90/Ldb17 leucine-rich" evidence="2">
    <location>
        <begin position="205"/>
        <end position="382"/>
    </location>
</feature>
<feature type="region of interest" description="Disordered" evidence="1">
    <location>
        <begin position="435"/>
        <end position="465"/>
    </location>
</feature>
<feature type="compositionally biased region" description="Low complexity" evidence="1">
    <location>
        <begin position="234"/>
        <end position="265"/>
    </location>
</feature>
<dbReference type="Proteomes" id="UP000054248">
    <property type="component" value="Unassembled WGS sequence"/>
</dbReference>
<dbReference type="GO" id="GO:0030479">
    <property type="term" value="C:actin cortical patch"/>
    <property type="evidence" value="ECO:0007669"/>
    <property type="project" value="TreeGrafter"/>
</dbReference>
<protein>
    <recommendedName>
        <fullName evidence="2">SPIN90/Ldb17 leucine-rich domain-containing protein</fullName>
    </recommendedName>
</protein>
<accession>A0A0C3KRN0</accession>
<feature type="compositionally biased region" description="Polar residues" evidence="1">
    <location>
        <begin position="435"/>
        <end position="447"/>
    </location>
</feature>
<evidence type="ECO:0000256" key="1">
    <source>
        <dbReference type="SAM" id="MobiDB-lite"/>
    </source>
</evidence>
<dbReference type="GO" id="GO:0071933">
    <property type="term" value="F:Arp2/3 complex binding"/>
    <property type="evidence" value="ECO:0007669"/>
    <property type="project" value="TreeGrafter"/>
</dbReference>
<dbReference type="PANTHER" id="PTHR13357">
    <property type="entry name" value="SH3 ADAPTER PROTEIN SPIN90 NCK INTERACTING PROTEIN WITH SH3 DOMAIN"/>
    <property type="match status" value="1"/>
</dbReference>
<dbReference type="OrthoDB" id="3228334at2759"/>
<dbReference type="HOGENOM" id="CLU_017272_1_0_1"/>
<evidence type="ECO:0000259" key="2">
    <source>
        <dbReference type="Pfam" id="PF09431"/>
    </source>
</evidence>
<dbReference type="STRING" id="1051891.A0A0C3KRN0"/>
<proteinExistence type="predicted"/>
<dbReference type="EMBL" id="KN823068">
    <property type="protein sequence ID" value="KIO24103.1"/>
    <property type="molecule type" value="Genomic_DNA"/>
</dbReference>
<dbReference type="GO" id="GO:0051666">
    <property type="term" value="P:actin cortical patch localization"/>
    <property type="evidence" value="ECO:0007669"/>
    <property type="project" value="TreeGrafter"/>
</dbReference>
<evidence type="ECO:0000313" key="3">
    <source>
        <dbReference type="EMBL" id="KIO24103.1"/>
    </source>
</evidence>
<feature type="compositionally biased region" description="Polar residues" evidence="1">
    <location>
        <begin position="556"/>
        <end position="570"/>
    </location>
</feature>
<dbReference type="GO" id="GO:0000147">
    <property type="term" value="P:actin cortical patch assembly"/>
    <property type="evidence" value="ECO:0007669"/>
    <property type="project" value="TreeGrafter"/>
</dbReference>
<feature type="compositionally biased region" description="Polar residues" evidence="1">
    <location>
        <begin position="666"/>
        <end position="682"/>
    </location>
</feature>
<name>A0A0C3KRN0_9AGAM</name>
<feature type="region of interest" description="Disordered" evidence="1">
    <location>
        <begin position="618"/>
        <end position="731"/>
    </location>
</feature>
<dbReference type="InterPro" id="IPR018556">
    <property type="entry name" value="SPIN90/Ldb17_LRD"/>
</dbReference>
<dbReference type="InterPro" id="IPR030125">
    <property type="entry name" value="SPIN90/Ldb17"/>
</dbReference>
<feature type="region of interest" description="Disordered" evidence="1">
    <location>
        <begin position="500"/>
        <end position="583"/>
    </location>
</feature>
<gene>
    <name evidence="3" type="ORF">M407DRAFT_26461</name>
</gene>
<dbReference type="GO" id="GO:0006897">
    <property type="term" value="P:endocytosis"/>
    <property type="evidence" value="ECO:0007669"/>
    <property type="project" value="TreeGrafter"/>
</dbReference>
<dbReference type="PANTHER" id="PTHR13357:SF1">
    <property type="entry name" value="NCK-INTERACTING PROTEIN WITH SH3 DOMAIN"/>
    <property type="match status" value="1"/>
</dbReference>
<keyword evidence="4" id="KW-1185">Reference proteome</keyword>
<reference evidence="3 4" key="1">
    <citation type="submission" date="2014-04" db="EMBL/GenBank/DDBJ databases">
        <authorList>
            <consortium name="DOE Joint Genome Institute"/>
            <person name="Kuo A."/>
            <person name="Girlanda M."/>
            <person name="Perotto S."/>
            <person name="Kohler A."/>
            <person name="Nagy L.G."/>
            <person name="Floudas D."/>
            <person name="Copeland A."/>
            <person name="Barry K.W."/>
            <person name="Cichocki N."/>
            <person name="Veneault-Fourrey C."/>
            <person name="LaButti K."/>
            <person name="Lindquist E.A."/>
            <person name="Lipzen A."/>
            <person name="Lundell T."/>
            <person name="Morin E."/>
            <person name="Murat C."/>
            <person name="Sun H."/>
            <person name="Tunlid A."/>
            <person name="Henrissat B."/>
            <person name="Grigoriev I.V."/>
            <person name="Hibbett D.S."/>
            <person name="Martin F."/>
            <person name="Nordberg H.P."/>
            <person name="Cantor M.N."/>
            <person name="Hua S.X."/>
        </authorList>
    </citation>
    <scope>NUCLEOTIDE SEQUENCE [LARGE SCALE GENOMIC DNA]</scope>
    <source>
        <strain evidence="3 4">MUT 4182</strain>
    </source>
</reference>
<feature type="compositionally biased region" description="Pro residues" evidence="1">
    <location>
        <begin position="644"/>
        <end position="659"/>
    </location>
</feature>
<reference evidence="4" key="2">
    <citation type="submission" date="2015-01" db="EMBL/GenBank/DDBJ databases">
        <title>Evolutionary Origins and Diversification of the Mycorrhizal Mutualists.</title>
        <authorList>
            <consortium name="DOE Joint Genome Institute"/>
            <consortium name="Mycorrhizal Genomics Consortium"/>
            <person name="Kohler A."/>
            <person name="Kuo A."/>
            <person name="Nagy L.G."/>
            <person name="Floudas D."/>
            <person name="Copeland A."/>
            <person name="Barry K.W."/>
            <person name="Cichocki N."/>
            <person name="Veneault-Fourrey C."/>
            <person name="LaButti K."/>
            <person name="Lindquist E.A."/>
            <person name="Lipzen A."/>
            <person name="Lundell T."/>
            <person name="Morin E."/>
            <person name="Murat C."/>
            <person name="Riley R."/>
            <person name="Ohm R."/>
            <person name="Sun H."/>
            <person name="Tunlid A."/>
            <person name="Henrissat B."/>
            <person name="Grigoriev I.V."/>
            <person name="Hibbett D.S."/>
            <person name="Martin F."/>
        </authorList>
    </citation>
    <scope>NUCLEOTIDE SEQUENCE [LARGE SCALE GENOMIC DNA]</scope>
    <source>
        <strain evidence="4">MUT 4182</strain>
    </source>
</reference>
<sequence>MDLGVVYHIETPQQFWAELEDTIGITGDTSLAGIDYALRAFVTLCANNHDRFLQTNAQLDHACELLLESELFASHSQRTTDHIVNDAKSNIDNHAQLILYKILLHHGYRQPAFFKNLRKWSPLIPFLMDHIVLEIDDLHGGASSYGGGLMGMGLPIEARLRNLSVVLLYEICRVQKIDAADLKLFTEDFINRLFDLVEETRNYWDETLNYGLIRLIVSLNEQFMVASLPPPSKHSPTSSHSSTRAGTRSPALGGSSVPGSSGRDSPSPPPLSNRVLAVLMRRVGDSKTFGENLIFMLNRAENTPEDLCMQLLVLKLLYLLFTTPGTQEYFYTNDLRVLVDVFIRELVDLPDESESLRHTYLRVLHPLVTNTQLKAHPYKRLQIRNVLQSLVAHAHIRDVSQTTRRLVDRCLKAPWCVALDAELVALKGNQCETRSVDSGVNAKSKSSFVPGDDPKAASTTKTLHKSASMTFAQSGSGSGGGATGLSRTPLKGAAAAAGLSLSGSKNSDTSTSASAPALAGMDGDRPPRSADAATHSFTNHPPNGRPERKAAGPTVVSLQPPNLESLSISDPSGPADDIPASDSTHYLPHLQVTRSATINVTAPTPIKENFHQTDASLQNELDGGAPRPRASSMADKGKGKGKPLSPPPRPPSSRKPTPSPDVHLPTRNNSLGEVSQTGFSSGERQDLTALKPVEGVRVARRAPPTPPPTKQRRKAPAVPNGGRKGPVSAAGSTMTTIASTNAGNVGLEMPVGRWAVPS</sequence>
<dbReference type="Pfam" id="PF09431">
    <property type="entry name" value="SPIN90_LRD"/>
    <property type="match status" value="1"/>
</dbReference>